<evidence type="ECO:0000313" key="8">
    <source>
        <dbReference type="Proteomes" id="UP000008229"/>
    </source>
</evidence>
<accession>D3F6W2</accession>
<keyword evidence="8" id="KW-1185">Reference proteome</keyword>
<protein>
    <recommendedName>
        <fullName evidence="5">Glycerol operon regulatory protein</fullName>
    </recommendedName>
</protein>
<evidence type="ECO:0000256" key="2">
    <source>
        <dbReference type="ARBA" id="ARBA00023125"/>
    </source>
</evidence>
<reference evidence="8" key="2">
    <citation type="submission" date="2010-01" db="EMBL/GenBank/DDBJ databases">
        <title>The complete genome of Conexibacter woesei DSM 14684.</title>
        <authorList>
            <consortium name="US DOE Joint Genome Institute (JGI-PGF)"/>
            <person name="Lucas S."/>
            <person name="Copeland A."/>
            <person name="Lapidus A."/>
            <person name="Glavina del Rio T."/>
            <person name="Dalin E."/>
            <person name="Tice H."/>
            <person name="Bruce D."/>
            <person name="Goodwin L."/>
            <person name="Pitluck S."/>
            <person name="Kyrpides N."/>
            <person name="Mavromatis K."/>
            <person name="Ivanova N."/>
            <person name="Mikhailova N."/>
            <person name="Chertkov O."/>
            <person name="Brettin T."/>
            <person name="Detter J.C."/>
            <person name="Han C."/>
            <person name="Larimer F."/>
            <person name="Land M."/>
            <person name="Hauser L."/>
            <person name="Markowitz V."/>
            <person name="Cheng J.-F."/>
            <person name="Hugenholtz P."/>
            <person name="Woyke T."/>
            <person name="Wu D."/>
            <person name="Pukall R."/>
            <person name="Steenblock K."/>
            <person name="Schneider S."/>
            <person name="Klenk H.-P."/>
            <person name="Eisen J.A."/>
        </authorList>
    </citation>
    <scope>NUCLEOTIDE SEQUENCE [LARGE SCALE GENOMIC DNA]</scope>
    <source>
        <strain evidence="8">DSM 14684 / CIP 108061 / JCM 11494 / NBRC 100937 / ID131577</strain>
    </source>
</reference>
<evidence type="ECO:0000256" key="3">
    <source>
        <dbReference type="ARBA" id="ARBA00023163"/>
    </source>
</evidence>
<evidence type="ECO:0000313" key="7">
    <source>
        <dbReference type="EMBL" id="ADB52760.1"/>
    </source>
</evidence>
<proteinExistence type="predicted"/>
<dbReference type="GO" id="GO:0045892">
    <property type="term" value="P:negative regulation of DNA-templated transcription"/>
    <property type="evidence" value="ECO:0007669"/>
    <property type="project" value="TreeGrafter"/>
</dbReference>
<gene>
    <name evidence="7" type="ordered locus">Cwoe_4346</name>
</gene>
<evidence type="ECO:0000256" key="4">
    <source>
        <dbReference type="ARBA" id="ARBA00058938"/>
    </source>
</evidence>
<feature type="domain" description="HTH iclR-type" evidence="6">
    <location>
        <begin position="7"/>
        <end position="69"/>
    </location>
</feature>
<keyword evidence="2" id="KW-0238">DNA-binding</keyword>
<evidence type="ECO:0000256" key="1">
    <source>
        <dbReference type="ARBA" id="ARBA00023015"/>
    </source>
</evidence>
<dbReference type="SMART" id="SM00346">
    <property type="entry name" value="HTH_ICLR"/>
    <property type="match status" value="1"/>
</dbReference>
<dbReference type="RefSeq" id="WP_012935811.1">
    <property type="nucleotide sequence ID" value="NC_013739.1"/>
</dbReference>
<dbReference type="Proteomes" id="UP000008229">
    <property type="component" value="Chromosome"/>
</dbReference>
<dbReference type="Pfam" id="PF09339">
    <property type="entry name" value="HTH_IclR"/>
    <property type="match status" value="1"/>
</dbReference>
<organism evidence="7 8">
    <name type="scientific">Conexibacter woesei (strain DSM 14684 / CCUG 47730 / CIP 108061 / JCM 11494 / NBRC 100937 / ID131577)</name>
    <dbReference type="NCBI Taxonomy" id="469383"/>
    <lineage>
        <taxon>Bacteria</taxon>
        <taxon>Bacillati</taxon>
        <taxon>Actinomycetota</taxon>
        <taxon>Thermoleophilia</taxon>
        <taxon>Solirubrobacterales</taxon>
        <taxon>Conexibacteraceae</taxon>
        <taxon>Conexibacter</taxon>
    </lineage>
</organism>
<dbReference type="OrthoDB" id="8479143at2"/>
<dbReference type="InterPro" id="IPR036388">
    <property type="entry name" value="WH-like_DNA-bd_sf"/>
</dbReference>
<keyword evidence="1" id="KW-0805">Transcription regulation</keyword>
<dbReference type="GO" id="GO:0003677">
    <property type="term" value="F:DNA binding"/>
    <property type="evidence" value="ECO:0007669"/>
    <property type="project" value="UniProtKB-KW"/>
</dbReference>
<dbReference type="STRING" id="469383.Cwoe_4346"/>
<dbReference type="EMBL" id="CP001854">
    <property type="protein sequence ID" value="ADB52760.1"/>
    <property type="molecule type" value="Genomic_DNA"/>
</dbReference>
<name>D3F6W2_CONWI</name>
<dbReference type="PANTHER" id="PTHR30136:SF24">
    <property type="entry name" value="HTH-TYPE TRANSCRIPTIONAL REPRESSOR ALLR"/>
    <property type="match status" value="1"/>
</dbReference>
<dbReference type="FunFam" id="1.10.10.10:FF:000056">
    <property type="entry name" value="IclR family transcriptional regulator"/>
    <property type="match status" value="1"/>
</dbReference>
<sequence length="94" mass="9890">MSSDYTVPAVVSASQVLGHLAEEAPAGATQAELARAIGLSKSTAHNMLRTLEQVGWLERDAARVYHLGARLIGLGAAANRRGRSATVHRIESNG</sequence>
<dbReference type="AlphaFoldDB" id="D3F6W2"/>
<dbReference type="InterPro" id="IPR036390">
    <property type="entry name" value="WH_DNA-bd_sf"/>
</dbReference>
<dbReference type="HOGENOM" id="CLU_2381247_0_0_11"/>
<dbReference type="PROSITE" id="PS51077">
    <property type="entry name" value="HTH_ICLR"/>
    <property type="match status" value="1"/>
</dbReference>
<dbReference type="SUPFAM" id="SSF46785">
    <property type="entry name" value="Winged helix' DNA-binding domain"/>
    <property type="match status" value="1"/>
</dbReference>
<dbReference type="InterPro" id="IPR005471">
    <property type="entry name" value="Tscrpt_reg_IclR_N"/>
</dbReference>
<dbReference type="PANTHER" id="PTHR30136">
    <property type="entry name" value="HELIX-TURN-HELIX TRANSCRIPTIONAL REGULATOR, ICLR FAMILY"/>
    <property type="match status" value="1"/>
</dbReference>
<dbReference type="eggNOG" id="COG1414">
    <property type="taxonomic scope" value="Bacteria"/>
</dbReference>
<evidence type="ECO:0000259" key="6">
    <source>
        <dbReference type="PROSITE" id="PS51077"/>
    </source>
</evidence>
<reference evidence="7 8" key="1">
    <citation type="journal article" date="2010" name="Stand. Genomic Sci.">
        <title>Complete genome sequence of Conexibacter woesei type strain (ID131577).</title>
        <authorList>
            <person name="Pukall R."/>
            <person name="Lapidus A."/>
            <person name="Glavina Del Rio T."/>
            <person name="Copeland A."/>
            <person name="Tice H."/>
            <person name="Cheng J.-F."/>
            <person name="Lucas S."/>
            <person name="Chen F."/>
            <person name="Nolan M."/>
            <person name="Bruce D."/>
            <person name="Goodwin L."/>
            <person name="Pitluck S."/>
            <person name="Mavromatis K."/>
            <person name="Ivanova N."/>
            <person name="Ovchinnikova G."/>
            <person name="Pati A."/>
            <person name="Chen A."/>
            <person name="Palaniappan K."/>
            <person name="Land M."/>
            <person name="Hauser L."/>
            <person name="Chang Y.-J."/>
            <person name="Jeffries C.D."/>
            <person name="Chain P."/>
            <person name="Meincke L."/>
            <person name="Sims D."/>
            <person name="Brettin T."/>
            <person name="Detter J.C."/>
            <person name="Rohde M."/>
            <person name="Goeker M."/>
            <person name="Bristow J."/>
            <person name="Eisen J.A."/>
            <person name="Markowitz V."/>
            <person name="Kyrpides N.C."/>
            <person name="Klenk H.-P."/>
            <person name="Hugenholtz P."/>
        </authorList>
    </citation>
    <scope>NUCLEOTIDE SEQUENCE [LARGE SCALE GENOMIC DNA]</scope>
    <source>
        <strain evidence="8">DSM 14684 / CIP 108061 / JCM 11494 / NBRC 100937 / ID131577</strain>
    </source>
</reference>
<dbReference type="InterPro" id="IPR050707">
    <property type="entry name" value="HTH_MetabolicPath_Reg"/>
</dbReference>
<evidence type="ECO:0000256" key="5">
    <source>
        <dbReference type="ARBA" id="ARBA00070406"/>
    </source>
</evidence>
<dbReference type="Gene3D" id="1.10.10.10">
    <property type="entry name" value="Winged helix-like DNA-binding domain superfamily/Winged helix DNA-binding domain"/>
    <property type="match status" value="1"/>
</dbReference>
<keyword evidence="3" id="KW-0804">Transcription</keyword>
<comment type="function">
    <text evidence="4">May be an activator protein for the gylABX operon.</text>
</comment>
<dbReference type="KEGG" id="cwo:Cwoe_4346"/>
<dbReference type="GO" id="GO:0003700">
    <property type="term" value="F:DNA-binding transcription factor activity"/>
    <property type="evidence" value="ECO:0007669"/>
    <property type="project" value="TreeGrafter"/>
</dbReference>